<dbReference type="Proteomes" id="UP000198862">
    <property type="component" value="Unassembled WGS sequence"/>
</dbReference>
<evidence type="ECO:0000256" key="1">
    <source>
        <dbReference type="SAM" id="SignalP"/>
    </source>
</evidence>
<feature type="signal peptide" evidence="1">
    <location>
        <begin position="1"/>
        <end position="21"/>
    </location>
</feature>
<dbReference type="InterPro" id="IPR014547">
    <property type="entry name" value="UCP028477"/>
</dbReference>
<protein>
    <recommendedName>
        <fullName evidence="4">DUF2145 domain-containing protein</fullName>
    </recommendedName>
</protein>
<accession>A0A1I1PYF4</accession>
<dbReference type="EMBL" id="FOLO01000036">
    <property type="protein sequence ID" value="SFD14926.1"/>
    <property type="molecule type" value="Genomic_DNA"/>
</dbReference>
<gene>
    <name evidence="2" type="ORF">SAMN02745724_03667</name>
</gene>
<keyword evidence="3" id="KW-1185">Reference proteome</keyword>
<dbReference type="AlphaFoldDB" id="A0A1I1PYF4"/>
<feature type="chain" id="PRO_5011566263" description="DUF2145 domain-containing protein" evidence="1">
    <location>
        <begin position="22"/>
        <end position="266"/>
    </location>
</feature>
<name>A0A1I1PYF4_9GAMM</name>
<keyword evidence="1" id="KW-0732">Signal</keyword>
<sequence>MNIFKQFIFILILLLPALSSAGSAGKQKAILEPEKIMTFAKKVEKYAASQGARAFIIARAGRPEKDLPKGIQFTHTAIAVYSQITLNNNEQVKGYAIHNLYQKVSELDKSTLIVDYPVDFFWGVQSLKAGIIIPKPELQNRIINIISSGKNKQLHNKNYSVIANPFNDQFQNCTEHTLDIINASIYQTTDINRLKNNAKHYFKPQKVKINPIKLMLGKAFMADVTTRDHENKIYTATFTSIGRYLSENNLLSQAIILEANKQVPLI</sequence>
<reference evidence="2 3" key="1">
    <citation type="submission" date="2016-10" db="EMBL/GenBank/DDBJ databases">
        <authorList>
            <person name="de Groot N.N."/>
        </authorList>
    </citation>
    <scope>NUCLEOTIDE SEQUENCE [LARGE SCALE GENOMIC DNA]</scope>
    <source>
        <strain evidence="2 3">DSM 6059</strain>
    </source>
</reference>
<organism evidence="2 3">
    <name type="scientific">Pseudoalteromonas denitrificans DSM 6059</name>
    <dbReference type="NCBI Taxonomy" id="1123010"/>
    <lineage>
        <taxon>Bacteria</taxon>
        <taxon>Pseudomonadati</taxon>
        <taxon>Pseudomonadota</taxon>
        <taxon>Gammaproteobacteria</taxon>
        <taxon>Alteromonadales</taxon>
        <taxon>Pseudoalteromonadaceae</taxon>
        <taxon>Pseudoalteromonas</taxon>
    </lineage>
</organism>
<dbReference type="Pfam" id="PF09916">
    <property type="entry name" value="DUF2145"/>
    <property type="match status" value="1"/>
</dbReference>
<evidence type="ECO:0000313" key="3">
    <source>
        <dbReference type="Proteomes" id="UP000198862"/>
    </source>
</evidence>
<dbReference type="STRING" id="1123010.SAMN02745724_03667"/>
<dbReference type="RefSeq" id="WP_177208097.1">
    <property type="nucleotide sequence ID" value="NZ_FOLO01000036.1"/>
</dbReference>
<evidence type="ECO:0008006" key="4">
    <source>
        <dbReference type="Google" id="ProtNLM"/>
    </source>
</evidence>
<evidence type="ECO:0000313" key="2">
    <source>
        <dbReference type="EMBL" id="SFD14926.1"/>
    </source>
</evidence>
<proteinExistence type="predicted"/>